<gene>
    <name evidence="7" type="ORF">ENP62_03515</name>
    <name evidence="6" type="ORF">ENP94_07850</name>
    <name evidence="8" type="ORF">ENS16_03495</name>
</gene>
<dbReference type="EMBL" id="DSKA01000253">
    <property type="protein sequence ID" value="HEE18602.1"/>
    <property type="molecule type" value="Genomic_DNA"/>
</dbReference>
<dbReference type="GO" id="GO:0098796">
    <property type="term" value="C:membrane protein complex"/>
    <property type="evidence" value="ECO:0007669"/>
    <property type="project" value="UniProtKB-ARBA"/>
</dbReference>
<dbReference type="CDD" id="cd03255">
    <property type="entry name" value="ABC_MJ0796_LolCDE_FtsE"/>
    <property type="match status" value="1"/>
</dbReference>
<dbReference type="Pfam" id="PF00005">
    <property type="entry name" value="ABC_tran"/>
    <property type="match status" value="1"/>
</dbReference>
<keyword evidence="2" id="KW-0813">Transport</keyword>
<evidence type="ECO:0000313" key="6">
    <source>
        <dbReference type="EMBL" id="HEA87899.1"/>
    </source>
</evidence>
<evidence type="ECO:0000259" key="5">
    <source>
        <dbReference type="PROSITE" id="PS50893"/>
    </source>
</evidence>
<evidence type="ECO:0000313" key="7">
    <source>
        <dbReference type="EMBL" id="HEE18602.1"/>
    </source>
</evidence>
<evidence type="ECO:0000256" key="4">
    <source>
        <dbReference type="ARBA" id="ARBA00022840"/>
    </source>
</evidence>
<dbReference type="GO" id="GO:0016887">
    <property type="term" value="F:ATP hydrolysis activity"/>
    <property type="evidence" value="ECO:0007669"/>
    <property type="project" value="InterPro"/>
</dbReference>
<dbReference type="SUPFAM" id="SSF52540">
    <property type="entry name" value="P-loop containing nucleoside triphosphate hydrolases"/>
    <property type="match status" value="1"/>
</dbReference>
<reference evidence="7" key="1">
    <citation type="journal article" date="2020" name="mSystems">
        <title>Genome- and Community-Level Interaction Insights into Carbon Utilization and Element Cycling Functions of Hydrothermarchaeota in Hydrothermal Sediment.</title>
        <authorList>
            <person name="Zhou Z."/>
            <person name="Liu Y."/>
            <person name="Xu W."/>
            <person name="Pan J."/>
            <person name="Luo Z.H."/>
            <person name="Li M."/>
        </authorList>
    </citation>
    <scope>NUCLEOTIDE SEQUENCE [LARGE SCALE GENOMIC DNA]</scope>
    <source>
        <strain evidence="7">SpSt-236</strain>
        <strain evidence="6">SpSt-265</strain>
        <strain evidence="8">SpSt-465</strain>
    </source>
</reference>
<dbReference type="PANTHER" id="PTHR24220:SF689">
    <property type="entry name" value="LIPOPROTEIN-RELEASING SYSTEM ATP-BINDING PROTEIN LOLD"/>
    <property type="match status" value="1"/>
</dbReference>
<protein>
    <submittedName>
        <fullName evidence="7">ABC transporter ATP-binding protein</fullName>
    </submittedName>
</protein>
<dbReference type="FunFam" id="3.40.50.300:FF:000032">
    <property type="entry name" value="Export ABC transporter ATP-binding protein"/>
    <property type="match status" value="1"/>
</dbReference>
<dbReference type="PROSITE" id="PS00211">
    <property type="entry name" value="ABC_TRANSPORTER_1"/>
    <property type="match status" value="1"/>
</dbReference>
<dbReference type="GO" id="GO:0005524">
    <property type="term" value="F:ATP binding"/>
    <property type="evidence" value="ECO:0007669"/>
    <property type="project" value="UniProtKB-KW"/>
</dbReference>
<organism evidence="7">
    <name type="scientific">candidate division WOR-3 bacterium</name>
    <dbReference type="NCBI Taxonomy" id="2052148"/>
    <lineage>
        <taxon>Bacteria</taxon>
        <taxon>Bacteria division WOR-3</taxon>
    </lineage>
</organism>
<feature type="domain" description="ABC transporter" evidence="5">
    <location>
        <begin position="4"/>
        <end position="221"/>
    </location>
</feature>
<sequence length="221" mass="24383">MPVLIAEDIWRSFQTGPERLEVLKGVNLTVAPGELVAIVGPSGSGKSTLLHILGGLDRPDRGRVVLDSCDIFQYPEDRLPEFRSRKVGFVFQFHHLLSEFTVLENVAIPLLVAGVERKRALEQAAAVLNEVGFVARWQHRPAELSGGERALVAVARALANSPAIVFADEPTGNLDSRSTEMLVELLVRLCHNGRTMLVVTHNERVAQRADRKLELKDGRLV</sequence>
<dbReference type="SMART" id="SM00382">
    <property type="entry name" value="AAA"/>
    <property type="match status" value="1"/>
</dbReference>
<evidence type="ECO:0000256" key="2">
    <source>
        <dbReference type="ARBA" id="ARBA00022448"/>
    </source>
</evidence>
<comment type="similarity">
    <text evidence="1">Belongs to the ABC transporter superfamily.</text>
</comment>
<dbReference type="AlphaFoldDB" id="A0A7C1WYJ7"/>
<dbReference type="Gene3D" id="3.40.50.300">
    <property type="entry name" value="P-loop containing nucleotide triphosphate hydrolases"/>
    <property type="match status" value="1"/>
</dbReference>
<dbReference type="InterPro" id="IPR017911">
    <property type="entry name" value="MacB-like_ATP-bd"/>
</dbReference>
<dbReference type="EMBL" id="DSTU01000004">
    <property type="protein sequence ID" value="HFJ53737.1"/>
    <property type="molecule type" value="Genomic_DNA"/>
</dbReference>
<keyword evidence="3" id="KW-0547">Nucleotide-binding</keyword>
<dbReference type="GO" id="GO:0005886">
    <property type="term" value="C:plasma membrane"/>
    <property type="evidence" value="ECO:0007669"/>
    <property type="project" value="TreeGrafter"/>
</dbReference>
<dbReference type="InterPro" id="IPR003439">
    <property type="entry name" value="ABC_transporter-like_ATP-bd"/>
</dbReference>
<dbReference type="InterPro" id="IPR027417">
    <property type="entry name" value="P-loop_NTPase"/>
</dbReference>
<dbReference type="GO" id="GO:0022857">
    <property type="term" value="F:transmembrane transporter activity"/>
    <property type="evidence" value="ECO:0007669"/>
    <property type="project" value="TreeGrafter"/>
</dbReference>
<dbReference type="InterPro" id="IPR015854">
    <property type="entry name" value="ABC_transpr_LolD-like"/>
</dbReference>
<comment type="caution">
    <text evidence="7">The sequence shown here is derived from an EMBL/GenBank/DDBJ whole genome shotgun (WGS) entry which is preliminary data.</text>
</comment>
<dbReference type="InterPro" id="IPR017871">
    <property type="entry name" value="ABC_transporter-like_CS"/>
</dbReference>
<evidence type="ECO:0000256" key="3">
    <source>
        <dbReference type="ARBA" id="ARBA00022741"/>
    </source>
</evidence>
<dbReference type="PROSITE" id="PS50893">
    <property type="entry name" value="ABC_TRANSPORTER_2"/>
    <property type="match status" value="1"/>
</dbReference>
<evidence type="ECO:0000313" key="8">
    <source>
        <dbReference type="EMBL" id="HFJ53737.1"/>
    </source>
</evidence>
<name>A0A7C1WYJ7_UNCW3</name>
<dbReference type="EMBL" id="DSLG01000008">
    <property type="protein sequence ID" value="HEA87899.1"/>
    <property type="molecule type" value="Genomic_DNA"/>
</dbReference>
<keyword evidence="4 7" id="KW-0067">ATP-binding</keyword>
<dbReference type="PANTHER" id="PTHR24220">
    <property type="entry name" value="IMPORT ATP-BINDING PROTEIN"/>
    <property type="match status" value="1"/>
</dbReference>
<dbReference type="InterPro" id="IPR003593">
    <property type="entry name" value="AAA+_ATPase"/>
</dbReference>
<accession>A0A7C1WYJ7</accession>
<proteinExistence type="inferred from homology"/>
<evidence type="ECO:0000256" key="1">
    <source>
        <dbReference type="ARBA" id="ARBA00005417"/>
    </source>
</evidence>